<dbReference type="EMBL" id="BMFY01000007">
    <property type="protein sequence ID" value="GGA15822.1"/>
    <property type="molecule type" value="Genomic_DNA"/>
</dbReference>
<reference evidence="2" key="1">
    <citation type="journal article" date="2014" name="Int. J. Syst. Evol. Microbiol.">
        <title>Complete genome sequence of Corynebacterium casei LMG S-19264T (=DSM 44701T), isolated from a smear-ripened cheese.</title>
        <authorList>
            <consortium name="US DOE Joint Genome Institute (JGI-PGF)"/>
            <person name="Walter F."/>
            <person name="Albersmeier A."/>
            <person name="Kalinowski J."/>
            <person name="Ruckert C."/>
        </authorList>
    </citation>
    <scope>NUCLEOTIDE SEQUENCE</scope>
    <source>
        <strain evidence="2">CGMCC 1.12785</strain>
    </source>
</reference>
<organism evidence="2 3">
    <name type="scientific">Sediminivirga luteola</name>
    <dbReference type="NCBI Taxonomy" id="1774748"/>
    <lineage>
        <taxon>Bacteria</taxon>
        <taxon>Bacillati</taxon>
        <taxon>Actinomycetota</taxon>
        <taxon>Actinomycetes</taxon>
        <taxon>Micrococcales</taxon>
        <taxon>Brevibacteriaceae</taxon>
        <taxon>Sediminivirga</taxon>
    </lineage>
</organism>
<sequence>MSRPRYRRSGNPGEPDAGRTQDHDKSAAPVVLPHVLVRVDDDGTLAVTVDGEPFEPEEFAPPWRRSGFGTLIDAVTGDRRVPVRVEVREVDGTAFTDIITAARRRPAPEPEGESAPEEATAAVELVEVTGEGFVPGEDVAVAVIVAHTDATPAGNARALIDAAQLDAARLASAGTGEVFLLGRVSGVQVIVRPR</sequence>
<name>A0A8J2TYE2_9MICO</name>
<feature type="compositionally biased region" description="Basic and acidic residues" evidence="1">
    <location>
        <begin position="16"/>
        <end position="26"/>
    </location>
</feature>
<reference evidence="2" key="2">
    <citation type="submission" date="2020-09" db="EMBL/GenBank/DDBJ databases">
        <authorList>
            <person name="Sun Q."/>
            <person name="Zhou Y."/>
        </authorList>
    </citation>
    <scope>NUCLEOTIDE SEQUENCE</scope>
    <source>
        <strain evidence="2">CGMCC 1.12785</strain>
    </source>
</reference>
<evidence type="ECO:0000256" key="1">
    <source>
        <dbReference type="SAM" id="MobiDB-lite"/>
    </source>
</evidence>
<comment type="caution">
    <text evidence="2">The sequence shown here is derived from an EMBL/GenBank/DDBJ whole genome shotgun (WGS) entry which is preliminary data.</text>
</comment>
<dbReference type="RefSeq" id="WP_229745047.1">
    <property type="nucleotide sequence ID" value="NZ_BMFY01000007.1"/>
</dbReference>
<gene>
    <name evidence="2" type="ORF">GCM10011333_18530</name>
</gene>
<proteinExistence type="predicted"/>
<evidence type="ECO:0000313" key="2">
    <source>
        <dbReference type="EMBL" id="GGA15822.1"/>
    </source>
</evidence>
<dbReference type="AlphaFoldDB" id="A0A8J2TYE2"/>
<accession>A0A8J2TYE2</accession>
<keyword evidence="3" id="KW-1185">Reference proteome</keyword>
<feature type="region of interest" description="Disordered" evidence="1">
    <location>
        <begin position="1"/>
        <end position="29"/>
    </location>
</feature>
<dbReference type="Proteomes" id="UP000616114">
    <property type="component" value="Unassembled WGS sequence"/>
</dbReference>
<evidence type="ECO:0000313" key="3">
    <source>
        <dbReference type="Proteomes" id="UP000616114"/>
    </source>
</evidence>
<protein>
    <submittedName>
        <fullName evidence="2">Uncharacterized protein</fullName>
    </submittedName>
</protein>